<sequence length="86" mass="9327">MSAIAMAPFPITCRYCQFYSADRRWAGECQLLHVTVGSDWPACRSSSQLFSEPAAALVHKSPSVLPLTEAEWGLEAMSVPLQVGVA</sequence>
<dbReference type="BioCyc" id="SYNEL:SYNPCC7942_0797-MONOMER"/>
<accession>Q31Q40</accession>
<keyword evidence="2" id="KW-1185">Reference proteome</keyword>
<evidence type="ECO:0000313" key="1">
    <source>
        <dbReference type="EMBL" id="ABB56829.1"/>
    </source>
</evidence>
<gene>
    <name evidence="1" type="ordered locus">Synpcc7942_0797</name>
</gene>
<protein>
    <submittedName>
        <fullName evidence="1">Uncharacterized protein</fullName>
    </submittedName>
</protein>
<dbReference type="KEGG" id="syf:Synpcc7942_0797"/>
<evidence type="ECO:0000313" key="2">
    <source>
        <dbReference type="Proteomes" id="UP000889800"/>
    </source>
</evidence>
<dbReference type="OrthoDB" id="515968at2"/>
<reference evidence="2" key="1">
    <citation type="submission" date="2005-08" db="EMBL/GenBank/DDBJ databases">
        <title>Complete sequence of chromosome 1 of Synechococcus elongatus PCC 7942.</title>
        <authorList>
            <consortium name="US DOE Joint Genome Institute"/>
            <person name="Copeland A."/>
            <person name="Lucas S."/>
            <person name="Lapidus A."/>
            <person name="Barry K."/>
            <person name="Detter J.C."/>
            <person name="Glavina T."/>
            <person name="Hammon N."/>
            <person name="Israni S."/>
            <person name="Pitluck S."/>
            <person name="Schmutz J."/>
            <person name="Larimer F."/>
            <person name="Land M."/>
            <person name="Kyrpides N."/>
            <person name="Lykidis A."/>
            <person name="Richardson P."/>
        </authorList>
    </citation>
    <scope>NUCLEOTIDE SEQUENCE [LARGE SCALE GENOMIC DNA]</scope>
    <source>
        <strain evidence="2">ATCC 33912 / PCC 7942 / FACHB-805</strain>
    </source>
</reference>
<dbReference type="HOGENOM" id="CLU_2572613_0_0_3"/>
<dbReference type="AlphaFoldDB" id="Q31Q40"/>
<dbReference type="PaxDb" id="1140-Synpcc7942_0797"/>
<dbReference type="Proteomes" id="UP000889800">
    <property type="component" value="Chromosome"/>
</dbReference>
<proteinExistence type="predicted"/>
<dbReference type="RefSeq" id="WP_011377733.1">
    <property type="nucleotide sequence ID" value="NC_007604.1"/>
</dbReference>
<dbReference type="EMBL" id="CP000100">
    <property type="protein sequence ID" value="ABB56829.1"/>
    <property type="molecule type" value="Genomic_DNA"/>
</dbReference>
<organism evidence="1 2">
    <name type="scientific">Synechococcus elongatus (strain ATCC 33912 / PCC 7942 / FACHB-805)</name>
    <name type="common">Anacystis nidulans R2</name>
    <dbReference type="NCBI Taxonomy" id="1140"/>
    <lineage>
        <taxon>Bacteria</taxon>
        <taxon>Bacillati</taxon>
        <taxon>Cyanobacteriota</taxon>
        <taxon>Cyanophyceae</taxon>
        <taxon>Synechococcales</taxon>
        <taxon>Synechococcaceae</taxon>
        <taxon>Synechococcus</taxon>
    </lineage>
</organism>
<name>Q31Q40_SYNE7</name>